<dbReference type="SUPFAM" id="SSF51430">
    <property type="entry name" value="NAD(P)-linked oxidoreductase"/>
    <property type="match status" value="1"/>
</dbReference>
<dbReference type="Pfam" id="PF00248">
    <property type="entry name" value="Aldo_ket_red"/>
    <property type="match status" value="1"/>
</dbReference>
<dbReference type="AlphaFoldDB" id="A0A3G2L103"/>
<feature type="domain" description="NADP-dependent oxidoreductase" evidence="1">
    <location>
        <begin position="10"/>
        <end position="277"/>
    </location>
</feature>
<dbReference type="EMBL" id="CP032050">
    <property type="protein sequence ID" value="AYN65901.1"/>
    <property type="molecule type" value="Genomic_DNA"/>
</dbReference>
<dbReference type="PRINTS" id="PR00069">
    <property type="entry name" value="ALDKETRDTASE"/>
</dbReference>
<protein>
    <submittedName>
        <fullName evidence="2">Aldo/keto reductase</fullName>
    </submittedName>
</protein>
<sequence>MQSNIFLSNIIAGTMTWGSWGKQFSTAQMVEMIHHCLQIGITTFDHADIYGDYGTETQFGEAFKESKVSRSEVQFISKCGIQMPGFRNNRVKHYDYSKDYIISSAEQSLKNLKTEYLDILLLHRPSPLLNIDEVAEAIQYLQDAGKIKEFGVSNFNSSQIAQLEKRIPVRANQVEFSLTQSQVMYDGTLDDCSANDRLAMAWSPLGVYFNDETPMVRRLKEAMTPLIEKYDATEDQILLAWVMKHPSNIRPVVGTTTKSRLSKAIDAVQIDLDLQDWFVLLEAAKGNEVP</sequence>
<dbReference type="PANTHER" id="PTHR43364:SF1">
    <property type="entry name" value="OXIDOREDUCTASE YDHF"/>
    <property type="match status" value="1"/>
</dbReference>
<dbReference type="InterPro" id="IPR036812">
    <property type="entry name" value="NAD(P)_OxRdtase_dom_sf"/>
</dbReference>
<dbReference type="InterPro" id="IPR050523">
    <property type="entry name" value="AKR_Detox_Biosynth"/>
</dbReference>
<dbReference type="InterPro" id="IPR020471">
    <property type="entry name" value="AKR"/>
</dbReference>
<accession>A0A3G2L103</accession>
<organism evidence="2 3">
    <name type="scientific">Euzebyella marina</name>
    <dbReference type="NCBI Taxonomy" id="1761453"/>
    <lineage>
        <taxon>Bacteria</taxon>
        <taxon>Pseudomonadati</taxon>
        <taxon>Bacteroidota</taxon>
        <taxon>Flavobacteriia</taxon>
        <taxon>Flavobacteriales</taxon>
        <taxon>Flavobacteriaceae</taxon>
        <taxon>Euzebyella</taxon>
    </lineage>
</organism>
<dbReference type="RefSeq" id="WP_121846956.1">
    <property type="nucleotide sequence ID" value="NZ_CP032050.1"/>
</dbReference>
<evidence type="ECO:0000313" key="2">
    <source>
        <dbReference type="EMBL" id="AYN65901.1"/>
    </source>
</evidence>
<dbReference type="PANTHER" id="PTHR43364">
    <property type="entry name" value="NADH-SPECIFIC METHYLGLYOXAL REDUCTASE-RELATED"/>
    <property type="match status" value="1"/>
</dbReference>
<name>A0A3G2L103_9FLAO</name>
<proteinExistence type="predicted"/>
<reference evidence="2 3" key="1">
    <citation type="submission" date="2018-08" db="EMBL/GenBank/DDBJ databases">
        <title>The reduced genetic potential of extracellular carbohydrate catabolism in Euzebyella marina RN62, a Flavobacteriia bacterium isolated from the hadal water.</title>
        <authorList>
            <person name="Xue C."/>
        </authorList>
    </citation>
    <scope>NUCLEOTIDE SEQUENCE [LARGE SCALE GENOMIC DNA]</scope>
    <source>
        <strain evidence="2 3">RN62</strain>
    </source>
</reference>
<dbReference type="Gene3D" id="3.20.20.100">
    <property type="entry name" value="NADP-dependent oxidoreductase domain"/>
    <property type="match status" value="1"/>
</dbReference>
<dbReference type="GO" id="GO:0005829">
    <property type="term" value="C:cytosol"/>
    <property type="evidence" value="ECO:0007669"/>
    <property type="project" value="TreeGrafter"/>
</dbReference>
<dbReference type="Proteomes" id="UP000276309">
    <property type="component" value="Chromosome"/>
</dbReference>
<dbReference type="KEGG" id="emar:D1013_00145"/>
<gene>
    <name evidence="2" type="ORF">D1013_00145</name>
</gene>
<evidence type="ECO:0000259" key="1">
    <source>
        <dbReference type="Pfam" id="PF00248"/>
    </source>
</evidence>
<dbReference type="InterPro" id="IPR023210">
    <property type="entry name" value="NADP_OxRdtase_dom"/>
</dbReference>
<evidence type="ECO:0000313" key="3">
    <source>
        <dbReference type="Proteomes" id="UP000276309"/>
    </source>
</evidence>
<keyword evidence="3" id="KW-1185">Reference proteome</keyword>
<dbReference type="OrthoDB" id="9773828at2"/>
<dbReference type="GO" id="GO:0016491">
    <property type="term" value="F:oxidoreductase activity"/>
    <property type="evidence" value="ECO:0007669"/>
    <property type="project" value="InterPro"/>
</dbReference>